<evidence type="ECO:0000256" key="2">
    <source>
        <dbReference type="ARBA" id="ARBA00012782"/>
    </source>
</evidence>
<dbReference type="Proteomes" id="UP001220610">
    <property type="component" value="Chromosome"/>
</dbReference>
<dbReference type="HAMAP" id="MF_01518">
    <property type="entry name" value="Adenine_deamin"/>
    <property type="match status" value="1"/>
</dbReference>
<evidence type="ECO:0000313" key="10">
    <source>
        <dbReference type="Proteomes" id="UP001220610"/>
    </source>
</evidence>
<dbReference type="Gene3D" id="3.20.20.140">
    <property type="entry name" value="Metal-dependent hydrolases"/>
    <property type="match status" value="1"/>
</dbReference>
<accession>A0AAJ6BHG4</accession>
<evidence type="ECO:0000256" key="4">
    <source>
        <dbReference type="ARBA" id="ARBA00023211"/>
    </source>
</evidence>
<dbReference type="SUPFAM" id="SSF51338">
    <property type="entry name" value="Composite domain of metallo-dependent hydrolases"/>
    <property type="match status" value="1"/>
</dbReference>
<keyword evidence="4 6" id="KW-0464">Manganese</keyword>
<comment type="similarity">
    <text evidence="1 6">Belongs to the metallo-dependent hydrolases superfamily. Adenine deaminase family.</text>
</comment>
<keyword evidence="3 6" id="KW-0378">Hydrolase</keyword>
<evidence type="ECO:0000259" key="8">
    <source>
        <dbReference type="Pfam" id="PF13382"/>
    </source>
</evidence>
<gene>
    <name evidence="6 9" type="primary">ade</name>
    <name evidence="9" type="ORF">P0Y53_02010</name>
</gene>
<dbReference type="EMBL" id="CP119311">
    <property type="protein sequence ID" value="WEK36262.1"/>
    <property type="molecule type" value="Genomic_DNA"/>
</dbReference>
<feature type="domain" description="Amidohydrolase-related" evidence="7">
    <location>
        <begin position="50"/>
        <end position="339"/>
    </location>
</feature>
<dbReference type="InterPro" id="IPR032466">
    <property type="entry name" value="Metal_Hydrolase"/>
</dbReference>
<evidence type="ECO:0000256" key="6">
    <source>
        <dbReference type="HAMAP-Rule" id="MF_01518"/>
    </source>
</evidence>
<dbReference type="PANTHER" id="PTHR11113">
    <property type="entry name" value="N-ACETYLGLUCOSAMINE-6-PHOSPHATE DEACETYLASE"/>
    <property type="match status" value="1"/>
</dbReference>
<proteinExistence type="inferred from homology"/>
<organism evidence="9 10">
    <name type="scientific">Candidatus Pseudobacter hemicellulosilyticus</name>
    <dbReference type="NCBI Taxonomy" id="3121375"/>
    <lineage>
        <taxon>Bacteria</taxon>
        <taxon>Pseudomonadati</taxon>
        <taxon>Bacteroidota</taxon>
        <taxon>Chitinophagia</taxon>
        <taxon>Chitinophagales</taxon>
        <taxon>Chitinophagaceae</taxon>
        <taxon>Pseudobacter</taxon>
    </lineage>
</organism>
<dbReference type="InterPro" id="IPR011059">
    <property type="entry name" value="Metal-dep_hydrolase_composite"/>
</dbReference>
<dbReference type="InterPro" id="IPR006679">
    <property type="entry name" value="Adenine_deam"/>
</dbReference>
<name>A0AAJ6BHG4_9BACT</name>
<dbReference type="NCBIfam" id="TIGR01178">
    <property type="entry name" value="ade"/>
    <property type="match status" value="1"/>
</dbReference>
<dbReference type="GO" id="GO:0000034">
    <property type="term" value="F:adenine deaminase activity"/>
    <property type="evidence" value="ECO:0007669"/>
    <property type="project" value="UniProtKB-UniRule"/>
</dbReference>
<dbReference type="InterPro" id="IPR026912">
    <property type="entry name" value="Adenine_deam_C"/>
</dbReference>
<sequence length="556" mass="60002">MAPNFTLQAQLVDVWQKKIYPASISVREGRIESIRDISATFSDPVALLPYILPGFIDSHVHIESSMLVPSEFARLAVVHGTVATVSDPHEIANVCGMAGVEYMISNGRTVPFKFYFGAPSCVPATPFETAGATLDAQAVAALLQKDEVKYLSELMNFPGVLNDDPEVRQKIAAARQYNKPVDGHAPGLRGADASHYIQGGPAFAGNGVVISTDHECFTAEEALDKLQHGMKIIIREGSAAKNFEALIGLLPAHADSILFCSDDKHPDSLKFGHINELCKRAIEKGFDLFQVLQAACINPVLHYNLEVGLLRVGDPADFILVNDLRSFTVLQTYIDGQLVAHKGETMIPSVEAPLINHFNASPRRLPDFAVPWQGEKEIPVIEALDGQLITNKVMLPPAVADNLIVSDPSRDLLKIVVVNRYADAPVAKAFVRNFGLQSGALASSVAHDSHNIVAVGVDDESICRAVNAIIEQKGGVCCIHEEGDLVLPLPVAGLMSNADGFEIALRYTIIDMAAKTLGTPLSAPFMTLSFMALLVIPHLKLSDKGLFDGDQFAFIG</sequence>
<dbReference type="EC" id="3.5.4.2" evidence="2 6"/>
<dbReference type="SUPFAM" id="SSF51556">
    <property type="entry name" value="Metallo-dependent hydrolases"/>
    <property type="match status" value="1"/>
</dbReference>
<evidence type="ECO:0000313" key="9">
    <source>
        <dbReference type="EMBL" id="WEK36262.1"/>
    </source>
</evidence>
<dbReference type="PANTHER" id="PTHR11113:SF2">
    <property type="entry name" value="ADENINE DEAMINASE"/>
    <property type="match status" value="1"/>
</dbReference>
<dbReference type="AlphaFoldDB" id="A0AAJ6BHG4"/>
<comment type="catalytic activity">
    <reaction evidence="5 6">
        <text>adenine + H2O + H(+) = hypoxanthine + NH4(+)</text>
        <dbReference type="Rhea" id="RHEA:23688"/>
        <dbReference type="ChEBI" id="CHEBI:15377"/>
        <dbReference type="ChEBI" id="CHEBI:15378"/>
        <dbReference type="ChEBI" id="CHEBI:16708"/>
        <dbReference type="ChEBI" id="CHEBI:17368"/>
        <dbReference type="ChEBI" id="CHEBI:28938"/>
        <dbReference type="EC" id="3.5.4.2"/>
    </reaction>
</comment>
<reference evidence="9" key="1">
    <citation type="submission" date="2023-03" db="EMBL/GenBank/DDBJ databases">
        <title>Andean soil-derived lignocellulolytic bacterial consortium as a source of novel taxa and putative plastic-active enzymes.</title>
        <authorList>
            <person name="Diaz-Garcia L."/>
            <person name="Chuvochina M."/>
            <person name="Feuerriegel G."/>
            <person name="Bunk B."/>
            <person name="Sproer C."/>
            <person name="Streit W.R."/>
            <person name="Rodriguez L.M."/>
            <person name="Overmann J."/>
            <person name="Jimenez D.J."/>
        </authorList>
    </citation>
    <scope>NUCLEOTIDE SEQUENCE</scope>
    <source>
        <strain evidence="9">MAG 7</strain>
    </source>
</reference>
<comment type="cofactor">
    <cofactor evidence="6">
        <name>Mn(2+)</name>
        <dbReference type="ChEBI" id="CHEBI:29035"/>
    </cofactor>
</comment>
<dbReference type="Gene3D" id="2.30.40.10">
    <property type="entry name" value="Urease, subunit C, domain 1"/>
    <property type="match status" value="1"/>
</dbReference>
<evidence type="ECO:0000256" key="5">
    <source>
        <dbReference type="ARBA" id="ARBA00047720"/>
    </source>
</evidence>
<dbReference type="CDD" id="cd01295">
    <property type="entry name" value="AdeC"/>
    <property type="match status" value="1"/>
</dbReference>
<feature type="domain" description="Adenine deaminase C-terminal" evidence="8">
    <location>
        <begin position="387"/>
        <end position="552"/>
    </location>
</feature>
<dbReference type="Pfam" id="PF13382">
    <property type="entry name" value="Adenine_deam_C"/>
    <property type="match status" value="1"/>
</dbReference>
<evidence type="ECO:0000259" key="7">
    <source>
        <dbReference type="Pfam" id="PF01979"/>
    </source>
</evidence>
<dbReference type="InterPro" id="IPR006680">
    <property type="entry name" value="Amidohydro-rel"/>
</dbReference>
<evidence type="ECO:0000256" key="1">
    <source>
        <dbReference type="ARBA" id="ARBA00006773"/>
    </source>
</evidence>
<protein>
    <recommendedName>
        <fullName evidence="2 6">Adenine deaminase</fullName>
        <shortName evidence="6">Adenase</shortName>
        <shortName evidence="6">Adenine aminase</shortName>
        <ecNumber evidence="2 6">3.5.4.2</ecNumber>
    </recommendedName>
</protein>
<dbReference type="Pfam" id="PF01979">
    <property type="entry name" value="Amidohydro_1"/>
    <property type="match status" value="1"/>
</dbReference>
<dbReference type="GO" id="GO:0006146">
    <property type="term" value="P:adenine catabolic process"/>
    <property type="evidence" value="ECO:0007669"/>
    <property type="project" value="InterPro"/>
</dbReference>
<evidence type="ECO:0000256" key="3">
    <source>
        <dbReference type="ARBA" id="ARBA00022801"/>
    </source>
</evidence>